<dbReference type="GO" id="GO:0005737">
    <property type="term" value="C:cytoplasm"/>
    <property type="evidence" value="ECO:0007669"/>
    <property type="project" value="UniProtKB-SubCell"/>
</dbReference>
<keyword evidence="6" id="KW-0963">Cytoplasm</keyword>
<keyword evidence="1 6" id="KW-0808">Transferase</keyword>
<evidence type="ECO:0000256" key="3">
    <source>
        <dbReference type="ARBA" id="ARBA00022857"/>
    </source>
</evidence>
<proteinExistence type="inferred from homology"/>
<dbReference type="GO" id="GO:0019674">
    <property type="term" value="P:NAD+ metabolic process"/>
    <property type="evidence" value="ECO:0007669"/>
    <property type="project" value="InterPro"/>
</dbReference>
<keyword evidence="9" id="KW-1185">Reference proteome</keyword>
<feature type="binding site" evidence="6">
    <location>
        <begin position="121"/>
        <end position="122"/>
    </location>
    <ligand>
        <name>NAD(+)</name>
        <dbReference type="ChEBI" id="CHEBI:57540"/>
    </ligand>
</feature>
<sequence length="262" mass="28788">MPQSVLDRKIALAVSPTERARKAAREVQAAHDWADLDQADIVVVMGGDGFMLQTLHQMLERGRIVPVYGLNLGTVGFLMNLWRSGDSIVHRLERAQSFEVLPLSMTATTMAGERVTYPAINEVSLLRETRQTAKLEVSVNNAVRISELVCDGVLVATPAGSTAYNLSANGPILPLGCGMLALTPISPFRPRRWKGALLPDSAQITFRVLEPGKRPVSAVADQREVRDIRDIQIAIDPNRRLSLMFDPGHSLDDRISAEQFIV</sequence>
<dbReference type="InterPro" id="IPR016064">
    <property type="entry name" value="NAD/diacylglycerol_kinase_sf"/>
</dbReference>
<dbReference type="InterPro" id="IPR017438">
    <property type="entry name" value="ATP-NAD_kinase_N"/>
</dbReference>
<dbReference type="PANTHER" id="PTHR20275:SF0">
    <property type="entry name" value="NAD KINASE"/>
    <property type="match status" value="1"/>
</dbReference>
<dbReference type="GO" id="GO:0051287">
    <property type="term" value="F:NAD binding"/>
    <property type="evidence" value="ECO:0007669"/>
    <property type="project" value="UniProtKB-ARBA"/>
</dbReference>
<dbReference type="InterPro" id="IPR017437">
    <property type="entry name" value="ATP-NAD_kinase_PpnK-typ_C"/>
</dbReference>
<keyword evidence="3 6" id="KW-0521">NADP</keyword>
<evidence type="ECO:0000256" key="2">
    <source>
        <dbReference type="ARBA" id="ARBA00022777"/>
    </source>
</evidence>
<evidence type="ECO:0000256" key="4">
    <source>
        <dbReference type="ARBA" id="ARBA00023027"/>
    </source>
</evidence>
<comment type="cofactor">
    <cofactor evidence="6">
        <name>a divalent metal cation</name>
        <dbReference type="ChEBI" id="CHEBI:60240"/>
    </cofactor>
</comment>
<dbReference type="NCBIfam" id="NF003406">
    <property type="entry name" value="PRK04761.1"/>
    <property type="match status" value="1"/>
</dbReference>
<keyword evidence="4 6" id="KW-0520">NAD</keyword>
<comment type="subcellular location">
    <subcellularLocation>
        <location evidence="6">Cytoplasm</location>
    </subcellularLocation>
</comment>
<evidence type="ECO:0000256" key="1">
    <source>
        <dbReference type="ARBA" id="ARBA00022679"/>
    </source>
</evidence>
<dbReference type="EC" id="2.7.1.23" evidence="6"/>
<accession>A0A2V3V075</accession>
<evidence type="ECO:0000313" key="8">
    <source>
        <dbReference type="EMBL" id="PXW75077.1"/>
    </source>
</evidence>
<dbReference type="HAMAP" id="MF_00361">
    <property type="entry name" value="NAD_kinase"/>
    <property type="match status" value="1"/>
</dbReference>
<feature type="binding site" evidence="6">
    <location>
        <begin position="162"/>
        <end position="167"/>
    </location>
    <ligand>
        <name>NAD(+)</name>
        <dbReference type="ChEBI" id="CHEBI:57540"/>
    </ligand>
</feature>
<evidence type="ECO:0000259" key="7">
    <source>
        <dbReference type="PROSITE" id="PS50146"/>
    </source>
</evidence>
<dbReference type="PROSITE" id="PS50146">
    <property type="entry name" value="DAGK"/>
    <property type="match status" value="1"/>
</dbReference>
<keyword evidence="2 6" id="KW-0418">Kinase</keyword>
<name>A0A2V3V075_9SPHN</name>
<evidence type="ECO:0000256" key="5">
    <source>
        <dbReference type="ARBA" id="ARBA00047925"/>
    </source>
</evidence>
<feature type="active site" description="Proton acceptor" evidence="6">
    <location>
        <position position="48"/>
    </location>
</feature>
<comment type="similarity">
    <text evidence="6">Belongs to the NAD kinase family.</text>
</comment>
<dbReference type="Pfam" id="PF01513">
    <property type="entry name" value="NAD_kinase"/>
    <property type="match status" value="1"/>
</dbReference>
<dbReference type="PANTHER" id="PTHR20275">
    <property type="entry name" value="NAD KINASE"/>
    <property type="match status" value="1"/>
</dbReference>
<dbReference type="GO" id="GO:0006741">
    <property type="term" value="P:NADP+ biosynthetic process"/>
    <property type="evidence" value="ECO:0007669"/>
    <property type="project" value="UniProtKB-UniRule"/>
</dbReference>
<dbReference type="Pfam" id="PF20143">
    <property type="entry name" value="NAD_kinase_C"/>
    <property type="match status" value="1"/>
</dbReference>
<gene>
    <name evidence="6" type="primary">nadK</name>
    <name evidence="8" type="ORF">C7451_10746</name>
</gene>
<dbReference type="Gene3D" id="3.40.50.10330">
    <property type="entry name" value="Probable inorganic polyphosphate/atp-NAD kinase, domain 1"/>
    <property type="match status" value="1"/>
</dbReference>
<dbReference type="Proteomes" id="UP000248014">
    <property type="component" value="Unassembled WGS sequence"/>
</dbReference>
<dbReference type="GO" id="GO:0005524">
    <property type="term" value="F:ATP binding"/>
    <property type="evidence" value="ECO:0007669"/>
    <property type="project" value="UniProtKB-KW"/>
</dbReference>
<dbReference type="InterPro" id="IPR002504">
    <property type="entry name" value="NADK"/>
</dbReference>
<feature type="binding site" evidence="6">
    <location>
        <begin position="48"/>
        <end position="49"/>
    </location>
    <ligand>
        <name>NAD(+)</name>
        <dbReference type="ChEBI" id="CHEBI:57540"/>
    </ligand>
</feature>
<dbReference type="EMBL" id="QJJM01000007">
    <property type="protein sequence ID" value="PXW75077.1"/>
    <property type="molecule type" value="Genomic_DNA"/>
</dbReference>
<dbReference type="Gene3D" id="2.60.200.30">
    <property type="entry name" value="Probable inorganic polyphosphate/atp-NAD kinase, domain 2"/>
    <property type="match status" value="1"/>
</dbReference>
<keyword evidence="6" id="KW-0547">Nucleotide-binding</keyword>
<organism evidence="8 9">
    <name type="scientific">Blastomonas natatoria</name>
    <dbReference type="NCBI Taxonomy" id="34015"/>
    <lineage>
        <taxon>Bacteria</taxon>
        <taxon>Pseudomonadati</taxon>
        <taxon>Pseudomonadota</taxon>
        <taxon>Alphaproteobacteria</taxon>
        <taxon>Sphingomonadales</taxon>
        <taxon>Sphingomonadaceae</taxon>
        <taxon>Blastomonas</taxon>
    </lineage>
</organism>
<dbReference type="SUPFAM" id="SSF111331">
    <property type="entry name" value="NAD kinase/diacylglycerol kinase-like"/>
    <property type="match status" value="1"/>
</dbReference>
<comment type="caution">
    <text evidence="8">The sequence shown here is derived from an EMBL/GenBank/DDBJ whole genome shotgun (WGS) entry which is preliminary data.</text>
</comment>
<feature type="binding site" evidence="6">
    <location>
        <position position="159"/>
    </location>
    <ligand>
        <name>NAD(+)</name>
        <dbReference type="ChEBI" id="CHEBI:57540"/>
    </ligand>
</feature>
<dbReference type="GO" id="GO:0046872">
    <property type="term" value="F:metal ion binding"/>
    <property type="evidence" value="ECO:0007669"/>
    <property type="project" value="UniProtKB-UniRule"/>
</dbReference>
<dbReference type="InterPro" id="IPR001206">
    <property type="entry name" value="Diacylglycerol_kinase_cat_dom"/>
</dbReference>
<dbReference type="AlphaFoldDB" id="A0A2V3V075"/>
<protein>
    <recommendedName>
        <fullName evidence="6">NAD kinase</fullName>
        <ecNumber evidence="6">2.7.1.23</ecNumber>
    </recommendedName>
    <alternativeName>
        <fullName evidence="6">ATP-dependent NAD kinase</fullName>
    </alternativeName>
</protein>
<feature type="binding site" evidence="6">
    <location>
        <position position="151"/>
    </location>
    <ligand>
        <name>NAD(+)</name>
        <dbReference type="ChEBI" id="CHEBI:57540"/>
    </ligand>
</feature>
<evidence type="ECO:0000256" key="6">
    <source>
        <dbReference type="HAMAP-Rule" id="MF_00361"/>
    </source>
</evidence>
<feature type="domain" description="DAGKc" evidence="7">
    <location>
        <begin position="1"/>
        <end position="74"/>
    </location>
</feature>
<dbReference type="RefSeq" id="WP_110298833.1">
    <property type="nucleotide sequence ID" value="NZ_QJJM01000007.1"/>
</dbReference>
<comment type="function">
    <text evidence="6">Involved in the regulation of the intracellular balance of NAD and NADP, and is a key enzyme in the biosynthesis of NADP. Catalyzes specifically the phosphorylation on 2'-hydroxyl of the adenosine moiety of NAD to yield NADP.</text>
</comment>
<dbReference type="GO" id="GO:0003951">
    <property type="term" value="F:NAD+ kinase activity"/>
    <property type="evidence" value="ECO:0007669"/>
    <property type="project" value="UniProtKB-UniRule"/>
</dbReference>
<reference evidence="8 9" key="1">
    <citation type="submission" date="2018-05" db="EMBL/GenBank/DDBJ databases">
        <title>Genomic Encyclopedia of Type Strains, Phase IV (KMG-IV): sequencing the most valuable type-strain genomes for metagenomic binning, comparative biology and taxonomic classification.</title>
        <authorList>
            <person name="Goeker M."/>
        </authorList>
    </citation>
    <scope>NUCLEOTIDE SEQUENCE [LARGE SCALE GENOMIC DNA]</scope>
    <source>
        <strain evidence="8 9">DSM 3183</strain>
    </source>
</reference>
<comment type="catalytic activity">
    <reaction evidence="5 6">
        <text>NAD(+) + ATP = ADP + NADP(+) + H(+)</text>
        <dbReference type="Rhea" id="RHEA:18629"/>
        <dbReference type="ChEBI" id="CHEBI:15378"/>
        <dbReference type="ChEBI" id="CHEBI:30616"/>
        <dbReference type="ChEBI" id="CHEBI:57540"/>
        <dbReference type="ChEBI" id="CHEBI:58349"/>
        <dbReference type="ChEBI" id="CHEBI:456216"/>
        <dbReference type="EC" id="2.7.1.23"/>
    </reaction>
</comment>
<comment type="caution">
    <text evidence="6">Lacks conserved residue(s) required for the propagation of feature annotation.</text>
</comment>
<keyword evidence="6" id="KW-0067">ATP-binding</keyword>
<evidence type="ECO:0000313" key="9">
    <source>
        <dbReference type="Proteomes" id="UP000248014"/>
    </source>
</evidence>
<dbReference type="OrthoDB" id="9774737at2"/>